<organism evidence="1 2">
    <name type="scientific">Eumeta variegata</name>
    <name type="common">Bagworm moth</name>
    <name type="synonym">Eumeta japonica</name>
    <dbReference type="NCBI Taxonomy" id="151549"/>
    <lineage>
        <taxon>Eukaryota</taxon>
        <taxon>Metazoa</taxon>
        <taxon>Ecdysozoa</taxon>
        <taxon>Arthropoda</taxon>
        <taxon>Hexapoda</taxon>
        <taxon>Insecta</taxon>
        <taxon>Pterygota</taxon>
        <taxon>Neoptera</taxon>
        <taxon>Endopterygota</taxon>
        <taxon>Lepidoptera</taxon>
        <taxon>Glossata</taxon>
        <taxon>Ditrysia</taxon>
        <taxon>Tineoidea</taxon>
        <taxon>Psychidae</taxon>
        <taxon>Oiketicinae</taxon>
        <taxon>Eumeta</taxon>
    </lineage>
</organism>
<dbReference type="EMBL" id="BGZK01002466">
    <property type="protein sequence ID" value="GBP94121.1"/>
    <property type="molecule type" value="Genomic_DNA"/>
</dbReference>
<evidence type="ECO:0000313" key="1">
    <source>
        <dbReference type="EMBL" id="GBP94121.1"/>
    </source>
</evidence>
<evidence type="ECO:0000313" key="2">
    <source>
        <dbReference type="Proteomes" id="UP000299102"/>
    </source>
</evidence>
<proteinExistence type="predicted"/>
<protein>
    <submittedName>
        <fullName evidence="1">Uncharacterized protein</fullName>
    </submittedName>
</protein>
<keyword evidence="2" id="KW-1185">Reference proteome</keyword>
<accession>A0A4C1ZZ94</accession>
<dbReference type="AlphaFoldDB" id="A0A4C1ZZ94"/>
<dbReference type="Proteomes" id="UP000299102">
    <property type="component" value="Unassembled WGS sequence"/>
</dbReference>
<sequence length="207" mass="23500">MKNGITTAIESEANCQRERDRVKIEDWITNATTIGMAIGRRVGRGHSLYGPRAEAKISWAYRCALLTAVTRVTISETLHRVTLERRCQTRRDEFVESRHDRGFVSDNEFVAAAEELLWLSRRASLALSPTDPVLCILLQVVCCRCVSSARMHRPMESKRDRYVTSRTLKQIVPLYRSIHALACTLGSERNVTMSHAFSCVQPAFMDL</sequence>
<comment type="caution">
    <text evidence="1">The sequence shown here is derived from an EMBL/GenBank/DDBJ whole genome shotgun (WGS) entry which is preliminary data.</text>
</comment>
<reference evidence="1 2" key="1">
    <citation type="journal article" date="2019" name="Commun. Biol.">
        <title>The bagworm genome reveals a unique fibroin gene that provides high tensile strength.</title>
        <authorList>
            <person name="Kono N."/>
            <person name="Nakamura H."/>
            <person name="Ohtoshi R."/>
            <person name="Tomita M."/>
            <person name="Numata K."/>
            <person name="Arakawa K."/>
        </authorList>
    </citation>
    <scope>NUCLEOTIDE SEQUENCE [LARGE SCALE GENOMIC DNA]</scope>
</reference>
<gene>
    <name evidence="1" type="ORF">EVAR_69321_1</name>
</gene>
<name>A0A4C1ZZ94_EUMVA</name>